<dbReference type="GO" id="GO:0005815">
    <property type="term" value="C:microtubule organizing center"/>
    <property type="evidence" value="ECO:0007669"/>
    <property type="project" value="TreeGrafter"/>
</dbReference>
<name>G0S6C2_CHATD</name>
<accession>G0S6C2</accession>
<keyword evidence="3" id="KW-1185">Reference proteome</keyword>
<proteinExistence type="predicted"/>
<dbReference type="PANTHER" id="PTHR16220">
    <property type="entry name" value="WD REPEAT PROTEIN 8-RELATED"/>
    <property type="match status" value="1"/>
</dbReference>
<dbReference type="GO" id="GO:1990810">
    <property type="term" value="P:microtubule anchoring at mitotic spindle pole body"/>
    <property type="evidence" value="ECO:0007669"/>
    <property type="project" value="TreeGrafter"/>
</dbReference>
<dbReference type="InterPro" id="IPR001680">
    <property type="entry name" value="WD40_rpt"/>
</dbReference>
<dbReference type="InterPro" id="IPR052778">
    <property type="entry name" value="Centrosome-WD_assoc"/>
</dbReference>
<sequence>MLFSPLSKSSPHALPSPDGKYVATVFPGIINVRAVAGLNVVNVIKLGHDFSGPVISFQWSKSSRLLLVADPERIRVVSALDDSFNATVRNHVSAGTKPAVVDFGASDSEICVVAPFGLKFTVFDLKSSRAIEIPNPKVFSALSASTCFSFRPETRHLALLTRSAGKDIVSIHSFPTRELLRSWSPDTVDAQGLAWSPDGRWLAVWDSASQGHRIVFYTPDGHAFRTWAGPTNPQPEDQDFALGPGVKSLQFSADSRYVAIGDFSRSVSVLSVSSVTETLRLRHPKTLAPTETLQVWQEQIGISHAGPAIHTFLRATQPISPAPSSRDSPELLSGCSLIAFDHSSTLVATRLDDCPTALWIWDVQVAELRAVLLFHGNVASISWHPHVSETLLIRCDGDQYDGSAFVWDPLSEGPRFVDFAQRLPAAKTCGKQRVLWLGAPDTDPANSCPSIFFSDTQVFLLAFLGDSDQGPPPWGADGPPSPTFAPPDRRRVESPLELVPAEDESDDYNEVEDTFIHRR</sequence>
<dbReference type="SMART" id="SM00320">
    <property type="entry name" value="WD40"/>
    <property type="match status" value="4"/>
</dbReference>
<evidence type="ECO:0000256" key="1">
    <source>
        <dbReference type="SAM" id="MobiDB-lite"/>
    </source>
</evidence>
<dbReference type="AlphaFoldDB" id="G0S6C2"/>
<protein>
    <recommendedName>
        <fullName evidence="4">WD40 domain-containing protein</fullName>
    </recommendedName>
</protein>
<organism evidence="3">
    <name type="scientific">Chaetomium thermophilum (strain DSM 1495 / CBS 144.50 / IMI 039719)</name>
    <name type="common">Thermochaetoides thermophila</name>
    <dbReference type="NCBI Taxonomy" id="759272"/>
    <lineage>
        <taxon>Eukaryota</taxon>
        <taxon>Fungi</taxon>
        <taxon>Dikarya</taxon>
        <taxon>Ascomycota</taxon>
        <taxon>Pezizomycotina</taxon>
        <taxon>Sordariomycetes</taxon>
        <taxon>Sordariomycetidae</taxon>
        <taxon>Sordariales</taxon>
        <taxon>Chaetomiaceae</taxon>
        <taxon>Thermochaetoides</taxon>
    </lineage>
</organism>
<dbReference type="OMA" id="CWHLNGD"/>
<dbReference type="Gene3D" id="2.130.10.10">
    <property type="entry name" value="YVTN repeat-like/Quinoprotein amine dehydrogenase"/>
    <property type="match status" value="2"/>
</dbReference>
<dbReference type="OrthoDB" id="308690at2759"/>
<dbReference type="GO" id="GO:1990811">
    <property type="term" value="C:MWP complex"/>
    <property type="evidence" value="ECO:0007669"/>
    <property type="project" value="TreeGrafter"/>
</dbReference>
<dbReference type="EMBL" id="GL988041">
    <property type="protein sequence ID" value="EGS20786.1"/>
    <property type="molecule type" value="Genomic_DNA"/>
</dbReference>
<dbReference type="eggNOG" id="KOG4497">
    <property type="taxonomic scope" value="Eukaryota"/>
</dbReference>
<dbReference type="PANTHER" id="PTHR16220:SF0">
    <property type="entry name" value="WD REPEAT-CONTAINING PROTEIN WRAP73"/>
    <property type="match status" value="1"/>
</dbReference>
<feature type="compositionally biased region" description="Acidic residues" evidence="1">
    <location>
        <begin position="500"/>
        <end position="513"/>
    </location>
</feature>
<dbReference type="HOGENOM" id="CLU_024072_2_0_1"/>
<feature type="compositionally biased region" description="Pro residues" evidence="1">
    <location>
        <begin position="470"/>
        <end position="485"/>
    </location>
</feature>
<dbReference type="GeneID" id="18256662"/>
<feature type="region of interest" description="Disordered" evidence="1">
    <location>
        <begin position="470"/>
        <end position="519"/>
    </location>
</feature>
<reference evidence="2 3" key="1">
    <citation type="journal article" date="2011" name="Cell">
        <title>Insight into structure and assembly of the nuclear pore complex by utilizing the genome of a eukaryotic thermophile.</title>
        <authorList>
            <person name="Amlacher S."/>
            <person name="Sarges P."/>
            <person name="Flemming D."/>
            <person name="van Noort V."/>
            <person name="Kunze R."/>
            <person name="Devos D.P."/>
            <person name="Arumugam M."/>
            <person name="Bork P."/>
            <person name="Hurt E."/>
        </authorList>
    </citation>
    <scope>NUCLEOTIDE SEQUENCE [LARGE SCALE GENOMIC DNA]</scope>
    <source>
        <strain evidence="3">DSM 1495 / CBS 144.50 / IMI 039719</strain>
    </source>
</reference>
<gene>
    <name evidence="2" type="ORF">CTHT_0026240</name>
</gene>
<evidence type="ECO:0008006" key="4">
    <source>
        <dbReference type="Google" id="ProtNLM"/>
    </source>
</evidence>
<dbReference type="Proteomes" id="UP000008066">
    <property type="component" value="Unassembled WGS sequence"/>
</dbReference>
<evidence type="ECO:0000313" key="2">
    <source>
        <dbReference type="EMBL" id="EGS20786.1"/>
    </source>
</evidence>
<dbReference type="KEGG" id="cthr:CTHT_0026240"/>
<dbReference type="InterPro" id="IPR015943">
    <property type="entry name" value="WD40/YVTN_repeat-like_dom_sf"/>
</dbReference>
<dbReference type="STRING" id="759272.G0S6C2"/>
<dbReference type="RefSeq" id="XP_006693082.1">
    <property type="nucleotide sequence ID" value="XM_006693019.1"/>
</dbReference>
<evidence type="ECO:0000313" key="3">
    <source>
        <dbReference type="Proteomes" id="UP000008066"/>
    </source>
</evidence>
<dbReference type="SUPFAM" id="SSF69322">
    <property type="entry name" value="Tricorn protease domain 2"/>
    <property type="match status" value="1"/>
</dbReference>